<comment type="similarity">
    <text evidence="1 3">Belongs to the short-chain dehydrogenases/reductases (SDR) family.</text>
</comment>
<organism evidence="5 6">
    <name type="scientific">Blepharisma stoltei</name>
    <dbReference type="NCBI Taxonomy" id="1481888"/>
    <lineage>
        <taxon>Eukaryota</taxon>
        <taxon>Sar</taxon>
        <taxon>Alveolata</taxon>
        <taxon>Ciliophora</taxon>
        <taxon>Postciliodesmatophora</taxon>
        <taxon>Heterotrichea</taxon>
        <taxon>Heterotrichida</taxon>
        <taxon>Blepharismidae</taxon>
        <taxon>Blepharisma</taxon>
    </lineage>
</organism>
<evidence type="ECO:0000256" key="4">
    <source>
        <dbReference type="SAM" id="Phobius"/>
    </source>
</evidence>
<comment type="caution">
    <text evidence="5">The sequence shown here is derived from an EMBL/GenBank/DDBJ whole genome shotgun (WGS) entry which is preliminary data.</text>
</comment>
<evidence type="ECO:0000256" key="2">
    <source>
        <dbReference type="ARBA" id="ARBA00023002"/>
    </source>
</evidence>
<evidence type="ECO:0000313" key="5">
    <source>
        <dbReference type="EMBL" id="CAG9328455.1"/>
    </source>
</evidence>
<feature type="transmembrane region" description="Helical" evidence="4">
    <location>
        <begin position="6"/>
        <end position="22"/>
    </location>
</feature>
<gene>
    <name evidence="5" type="ORF">BSTOLATCC_MIC46456</name>
</gene>
<dbReference type="SUPFAM" id="SSF51735">
    <property type="entry name" value="NAD(P)-binding Rossmann-fold domains"/>
    <property type="match status" value="1"/>
</dbReference>
<name>A0AAU9JKR0_9CILI</name>
<dbReference type="Pfam" id="PF00106">
    <property type="entry name" value="adh_short"/>
    <property type="match status" value="1"/>
</dbReference>
<dbReference type="PRINTS" id="PR00081">
    <property type="entry name" value="GDHRDH"/>
</dbReference>
<dbReference type="AlphaFoldDB" id="A0AAU9JKR0"/>
<keyword evidence="4" id="KW-1133">Transmembrane helix</keyword>
<evidence type="ECO:0000313" key="6">
    <source>
        <dbReference type="Proteomes" id="UP001162131"/>
    </source>
</evidence>
<dbReference type="PROSITE" id="PS00061">
    <property type="entry name" value="ADH_SHORT"/>
    <property type="match status" value="1"/>
</dbReference>
<evidence type="ECO:0000256" key="3">
    <source>
        <dbReference type="RuleBase" id="RU000363"/>
    </source>
</evidence>
<keyword evidence="2" id="KW-0560">Oxidoreductase</keyword>
<dbReference type="Gene3D" id="3.40.50.720">
    <property type="entry name" value="NAD(P)-binding Rossmann-like Domain"/>
    <property type="match status" value="1"/>
</dbReference>
<sequence length="295" mass="33951">MFWYFIYFIVLIAFYQLINLIYRRWIVREEPTQSTAILITGGAQGLGRETALIYAQKRCKIAIWDIKYDLLDKVKSEITQAGGTAYCYKCDISDRQEVENTARRTLDDMGKIDILINNAAIATHLHHDEIKENHFRKLHEINYLGHAWVTLAFLPHVRHITVIASVLSFIPALKESDYCASKAAINAYFSSLRIELKARKSPVKVTIVYPYHIFTKMFNDMKFGHVKYLLPSQKPGDVAKAIYNGICEKREEIFVPGYAKVLCLIALSFPSEVRDWGNELLFRDACESLKPLAYN</sequence>
<dbReference type="PANTHER" id="PTHR24322:SF736">
    <property type="entry name" value="RETINOL DEHYDROGENASE 10"/>
    <property type="match status" value="1"/>
</dbReference>
<dbReference type="InterPro" id="IPR036291">
    <property type="entry name" value="NAD(P)-bd_dom_sf"/>
</dbReference>
<dbReference type="GO" id="GO:0016616">
    <property type="term" value="F:oxidoreductase activity, acting on the CH-OH group of donors, NAD or NADP as acceptor"/>
    <property type="evidence" value="ECO:0007669"/>
    <property type="project" value="TreeGrafter"/>
</dbReference>
<dbReference type="InterPro" id="IPR020904">
    <property type="entry name" value="Sc_DH/Rdtase_CS"/>
</dbReference>
<reference evidence="5" key="1">
    <citation type="submission" date="2021-09" db="EMBL/GenBank/DDBJ databases">
        <authorList>
            <consortium name="AG Swart"/>
            <person name="Singh M."/>
            <person name="Singh A."/>
            <person name="Seah K."/>
            <person name="Emmerich C."/>
        </authorList>
    </citation>
    <scope>NUCLEOTIDE SEQUENCE</scope>
    <source>
        <strain evidence="5">ATCC30299</strain>
    </source>
</reference>
<dbReference type="InterPro" id="IPR002347">
    <property type="entry name" value="SDR_fam"/>
</dbReference>
<keyword evidence="4" id="KW-0472">Membrane</keyword>
<evidence type="ECO:0000256" key="1">
    <source>
        <dbReference type="ARBA" id="ARBA00006484"/>
    </source>
</evidence>
<dbReference type="PRINTS" id="PR00080">
    <property type="entry name" value="SDRFAMILY"/>
</dbReference>
<protein>
    <submittedName>
        <fullName evidence="5">Uncharacterized protein</fullName>
    </submittedName>
</protein>
<keyword evidence="6" id="KW-1185">Reference proteome</keyword>
<dbReference type="EMBL" id="CAJZBQ010000046">
    <property type="protein sequence ID" value="CAG9328455.1"/>
    <property type="molecule type" value="Genomic_DNA"/>
</dbReference>
<dbReference type="Proteomes" id="UP001162131">
    <property type="component" value="Unassembled WGS sequence"/>
</dbReference>
<proteinExistence type="inferred from homology"/>
<keyword evidence="4" id="KW-0812">Transmembrane</keyword>
<dbReference type="PANTHER" id="PTHR24322">
    <property type="entry name" value="PKSB"/>
    <property type="match status" value="1"/>
</dbReference>
<accession>A0AAU9JKR0</accession>